<evidence type="ECO:0000313" key="3">
    <source>
        <dbReference type="Proteomes" id="UP001446871"/>
    </source>
</evidence>
<evidence type="ECO:0000256" key="1">
    <source>
        <dbReference type="SAM" id="MobiDB-lite"/>
    </source>
</evidence>
<dbReference type="Proteomes" id="UP001446871">
    <property type="component" value="Unassembled WGS sequence"/>
</dbReference>
<reference evidence="2 3" key="1">
    <citation type="submission" date="2023-01" db="EMBL/GenBank/DDBJ databases">
        <title>Analysis of 21 Apiospora genomes using comparative genomics revels a genus with tremendous synthesis potential of carbohydrate active enzymes and secondary metabolites.</title>
        <authorList>
            <person name="Sorensen T."/>
        </authorList>
    </citation>
    <scope>NUCLEOTIDE SEQUENCE [LARGE SCALE GENOMIC DNA]</scope>
    <source>
        <strain evidence="2 3">CBS 83171</strain>
    </source>
</reference>
<feature type="region of interest" description="Disordered" evidence="1">
    <location>
        <begin position="1"/>
        <end position="52"/>
    </location>
</feature>
<keyword evidence="3" id="KW-1185">Reference proteome</keyword>
<dbReference type="EMBL" id="JAQQWM010000002">
    <property type="protein sequence ID" value="KAK8076901.1"/>
    <property type="molecule type" value="Genomic_DNA"/>
</dbReference>
<organism evidence="2 3">
    <name type="scientific">Apiospora saccharicola</name>
    <dbReference type="NCBI Taxonomy" id="335842"/>
    <lineage>
        <taxon>Eukaryota</taxon>
        <taxon>Fungi</taxon>
        <taxon>Dikarya</taxon>
        <taxon>Ascomycota</taxon>
        <taxon>Pezizomycotina</taxon>
        <taxon>Sordariomycetes</taxon>
        <taxon>Xylariomycetidae</taxon>
        <taxon>Amphisphaeriales</taxon>
        <taxon>Apiosporaceae</taxon>
        <taxon>Apiospora</taxon>
    </lineage>
</organism>
<evidence type="ECO:0000313" key="2">
    <source>
        <dbReference type="EMBL" id="KAK8076901.1"/>
    </source>
</evidence>
<proteinExistence type="predicted"/>
<sequence>MILSSTKGAHDSFSSVRLPSHVSNVPLPGADGGGPRSTLAGEVFPGEATHGSPTDVSKVVVLAACWAWSNLTSHAPLEGGMLYDATWVLKVPYRRPWLN</sequence>
<accession>A0ABR1W075</accession>
<gene>
    <name evidence="2" type="ORF">PG996_003071</name>
</gene>
<protein>
    <submittedName>
        <fullName evidence="2">Uncharacterized protein</fullName>
    </submittedName>
</protein>
<comment type="caution">
    <text evidence="2">The sequence shown here is derived from an EMBL/GenBank/DDBJ whole genome shotgun (WGS) entry which is preliminary data.</text>
</comment>
<name>A0ABR1W075_9PEZI</name>
<feature type="compositionally biased region" description="Polar residues" evidence="1">
    <location>
        <begin position="1"/>
        <end position="23"/>
    </location>
</feature>